<sequence>MPPSQGDGDDSRLEPTQVSDSLGRVPSCQQFCKRELGCGPASELGSLQNRPR</sequence>
<name>A6HHX4_RAT</name>
<feature type="region of interest" description="Disordered" evidence="1">
    <location>
        <begin position="1"/>
        <end position="24"/>
    </location>
</feature>
<dbReference type="Proteomes" id="UP000234681">
    <property type="component" value="Chromosome 10"/>
</dbReference>
<accession>A6HHX4</accession>
<reference evidence="2 3" key="1">
    <citation type="submission" date="2005-07" db="EMBL/GenBank/DDBJ databases">
        <authorList>
            <person name="Mural R.J."/>
            <person name="Li P.W."/>
            <person name="Adams M.D."/>
            <person name="Amanatides P.G."/>
            <person name="Baden-Tillson H."/>
            <person name="Barnstead M."/>
            <person name="Chin S.H."/>
            <person name="Dew I."/>
            <person name="Evans C.A."/>
            <person name="Ferriera S."/>
            <person name="Flanigan M."/>
            <person name="Fosler C."/>
            <person name="Glodek A."/>
            <person name="Gu Z."/>
            <person name="Holt R.A."/>
            <person name="Jennings D."/>
            <person name="Kraft C.L."/>
            <person name="Lu F."/>
            <person name="Nguyen T."/>
            <person name="Nusskern D.R."/>
            <person name="Pfannkoch C.M."/>
            <person name="Sitter C."/>
            <person name="Sutton G.G."/>
            <person name="Venter J.C."/>
            <person name="Wang Z."/>
            <person name="Woodage T."/>
            <person name="Zheng X.H."/>
            <person name="Zhong F."/>
        </authorList>
    </citation>
    <scope>NUCLEOTIDE SEQUENCE [LARGE SCALE GENOMIC DNA]</scope>
    <source>
        <strain>BN</strain>
        <strain evidence="3">Sprague-Dawley</strain>
    </source>
</reference>
<evidence type="ECO:0000313" key="2">
    <source>
        <dbReference type="EMBL" id="EDM05629.1"/>
    </source>
</evidence>
<dbReference type="EMBL" id="CH473948">
    <property type="protein sequence ID" value="EDM05629.1"/>
    <property type="molecule type" value="Genomic_DNA"/>
</dbReference>
<dbReference type="AlphaFoldDB" id="A6HHX4"/>
<protein>
    <submittedName>
        <fullName evidence="2">RCG32845</fullName>
    </submittedName>
</protein>
<evidence type="ECO:0000256" key="1">
    <source>
        <dbReference type="SAM" id="MobiDB-lite"/>
    </source>
</evidence>
<gene>
    <name evidence="2" type="ORF">rCG_32845</name>
</gene>
<organism evidence="2 3">
    <name type="scientific">Rattus norvegicus</name>
    <name type="common">Rat</name>
    <dbReference type="NCBI Taxonomy" id="10116"/>
    <lineage>
        <taxon>Eukaryota</taxon>
        <taxon>Metazoa</taxon>
        <taxon>Chordata</taxon>
        <taxon>Craniata</taxon>
        <taxon>Vertebrata</taxon>
        <taxon>Euteleostomi</taxon>
        <taxon>Mammalia</taxon>
        <taxon>Eutheria</taxon>
        <taxon>Euarchontoglires</taxon>
        <taxon>Glires</taxon>
        <taxon>Rodentia</taxon>
        <taxon>Myomorpha</taxon>
        <taxon>Muroidea</taxon>
        <taxon>Muridae</taxon>
        <taxon>Murinae</taxon>
        <taxon>Rattus</taxon>
    </lineage>
</organism>
<evidence type="ECO:0000313" key="3">
    <source>
        <dbReference type="Proteomes" id="UP000234681"/>
    </source>
</evidence>
<proteinExistence type="predicted"/>